<proteinExistence type="predicted"/>
<protein>
    <submittedName>
        <fullName evidence="1">Uncharacterized protein</fullName>
    </submittedName>
</protein>
<evidence type="ECO:0000313" key="1">
    <source>
        <dbReference type="EMBL" id="KAJ3007620.1"/>
    </source>
</evidence>
<name>A0ACC1Q485_9APHY</name>
<dbReference type="Proteomes" id="UP001144978">
    <property type="component" value="Unassembled WGS sequence"/>
</dbReference>
<evidence type="ECO:0000313" key="2">
    <source>
        <dbReference type="Proteomes" id="UP001144978"/>
    </source>
</evidence>
<reference evidence="1" key="1">
    <citation type="submission" date="2022-08" db="EMBL/GenBank/DDBJ databases">
        <title>Genome Sequence of Pycnoporus sanguineus.</title>
        <authorList>
            <person name="Buettner E."/>
        </authorList>
    </citation>
    <scope>NUCLEOTIDE SEQUENCE</scope>
    <source>
        <strain evidence="1">CG-C14</strain>
    </source>
</reference>
<sequence length="342" mass="38989">MTRLSTAKRQKILDLYHPVNGESLSLSEIARHVHCDRSTVRRVLQRVSSSGKLNYNIHPKGQPCILSKQDLRELHLAIDRGSVLDAMDAQREITPHASARTVRRRLAENRAAWTGATAEATSQEVKFGAAQSSDEGCEGLGVKEWQLVVFSDESQFDLFPTSGRQWCRRRKGKAHYPRNIIPRVPAGGGKVTVWGCITSRGVGRLHRIIGTMDAKMYRNILEESLLGTLHDHRLSPKTIIFQHDNDPKHKSHLVQEWLEKQNILVLPWPSSSPDFNIIENVWAHIKMRLERYRPRPRNVEALWRVVQKLWYEVDISFIQALYHSLPGRVKTVKGRKGGNGDS</sequence>
<comment type="caution">
    <text evidence="1">The sequence shown here is derived from an EMBL/GenBank/DDBJ whole genome shotgun (WGS) entry which is preliminary data.</text>
</comment>
<gene>
    <name evidence="1" type="ORF">NUW54_g3479</name>
</gene>
<accession>A0ACC1Q485</accession>
<dbReference type="EMBL" id="JANSHE010000730">
    <property type="protein sequence ID" value="KAJ3007620.1"/>
    <property type="molecule type" value="Genomic_DNA"/>
</dbReference>
<organism evidence="1 2">
    <name type="scientific">Trametes sanguinea</name>
    <dbReference type="NCBI Taxonomy" id="158606"/>
    <lineage>
        <taxon>Eukaryota</taxon>
        <taxon>Fungi</taxon>
        <taxon>Dikarya</taxon>
        <taxon>Basidiomycota</taxon>
        <taxon>Agaricomycotina</taxon>
        <taxon>Agaricomycetes</taxon>
        <taxon>Polyporales</taxon>
        <taxon>Polyporaceae</taxon>
        <taxon>Trametes</taxon>
    </lineage>
</organism>
<keyword evidence="2" id="KW-1185">Reference proteome</keyword>